<dbReference type="InterPro" id="IPR011611">
    <property type="entry name" value="PfkB_dom"/>
</dbReference>
<dbReference type="Gene3D" id="3.40.1190.20">
    <property type="match status" value="1"/>
</dbReference>
<dbReference type="InterPro" id="IPR029056">
    <property type="entry name" value="Ribokinase-like"/>
</dbReference>
<keyword evidence="6" id="KW-1185">Reference proteome</keyword>
<dbReference type="PANTHER" id="PTHR43320">
    <property type="entry name" value="SUGAR KINASE"/>
    <property type="match status" value="1"/>
</dbReference>
<organism evidence="5 6">
    <name type="scientific">Niallia taxi</name>
    <dbReference type="NCBI Taxonomy" id="2499688"/>
    <lineage>
        <taxon>Bacteria</taxon>
        <taxon>Bacillati</taxon>
        <taxon>Bacillota</taxon>
        <taxon>Bacilli</taxon>
        <taxon>Bacillales</taxon>
        <taxon>Bacillaceae</taxon>
        <taxon>Niallia</taxon>
    </lineage>
</organism>
<evidence type="ECO:0000313" key="5">
    <source>
        <dbReference type="EMBL" id="RVT58883.1"/>
    </source>
</evidence>
<comment type="caution">
    <text evidence="5">The sequence shown here is derived from an EMBL/GenBank/DDBJ whole genome shotgun (WGS) entry which is preliminary data.</text>
</comment>
<evidence type="ECO:0000313" key="6">
    <source>
        <dbReference type="Proteomes" id="UP000288024"/>
    </source>
</evidence>
<dbReference type="GO" id="GO:0016301">
    <property type="term" value="F:kinase activity"/>
    <property type="evidence" value="ECO:0007669"/>
    <property type="project" value="UniProtKB-KW"/>
</dbReference>
<dbReference type="InterPro" id="IPR002173">
    <property type="entry name" value="Carboh/pur_kinase_PfkB_CS"/>
</dbReference>
<comment type="similarity">
    <text evidence="1">Belongs to the carbohydrate kinase PfkB family.</text>
</comment>
<dbReference type="PROSITE" id="PS00584">
    <property type="entry name" value="PFKB_KINASES_2"/>
    <property type="match status" value="1"/>
</dbReference>
<reference evidence="5 6" key="1">
    <citation type="submission" date="2019-01" db="EMBL/GenBank/DDBJ databases">
        <title>Bacillus sp. M5HDSG1-1, whole genome shotgun sequence.</title>
        <authorList>
            <person name="Tuo L."/>
        </authorList>
    </citation>
    <scope>NUCLEOTIDE SEQUENCE [LARGE SCALE GENOMIC DNA]</scope>
    <source>
        <strain evidence="5 6">M5HDSG1-1</strain>
    </source>
</reference>
<keyword evidence="2" id="KW-0808">Transferase</keyword>
<evidence type="ECO:0000256" key="1">
    <source>
        <dbReference type="ARBA" id="ARBA00010688"/>
    </source>
</evidence>
<dbReference type="InterPro" id="IPR052700">
    <property type="entry name" value="Carb_kinase_PfkB-like"/>
</dbReference>
<dbReference type="EMBL" id="RZTZ01000011">
    <property type="protein sequence ID" value="RVT58883.1"/>
    <property type="molecule type" value="Genomic_DNA"/>
</dbReference>
<sequence>MRVVTVGDNCIDDYEELGISCPTGNSVNVAVHLSRLAVPVSLVSVTGDDDYGEQMLSFLKKHTINLSFFQQKQGNTAITKMALKGTERIHTKYFEGVLENFKLNQSDMEFIAEHDLVHTSFWGKVNHQLPLIKQTGVRIVYDFSVKLENEEVKSILPNVDYAFFSYHQKDSYIEAYMKDAHQLGPRTVIVTLGEKGSIAYNGNRFYEADIVRVPVVNTVGAGDSFIAGYIHGLVNGKSIQECLQSGANIAAKVVQVFNPY</sequence>
<dbReference type="NCBIfam" id="NF007321">
    <property type="entry name" value="PRK09813.1"/>
    <property type="match status" value="1"/>
</dbReference>
<evidence type="ECO:0000259" key="4">
    <source>
        <dbReference type="Pfam" id="PF00294"/>
    </source>
</evidence>
<keyword evidence="3 5" id="KW-0418">Kinase</keyword>
<dbReference type="Proteomes" id="UP000288024">
    <property type="component" value="Unassembled WGS sequence"/>
</dbReference>
<evidence type="ECO:0000256" key="3">
    <source>
        <dbReference type="ARBA" id="ARBA00022777"/>
    </source>
</evidence>
<accession>A0A3S2TS56</accession>
<proteinExistence type="inferred from homology"/>
<feature type="domain" description="Carbohydrate kinase PfkB" evidence="4">
    <location>
        <begin position="24"/>
        <end position="257"/>
    </location>
</feature>
<evidence type="ECO:0000256" key="2">
    <source>
        <dbReference type="ARBA" id="ARBA00022679"/>
    </source>
</evidence>
<dbReference type="Pfam" id="PF00294">
    <property type="entry name" value="PfkB"/>
    <property type="match status" value="1"/>
</dbReference>
<name>A0A3S2TS56_9BACI</name>
<dbReference type="RefSeq" id="WP_127740541.1">
    <property type="nucleotide sequence ID" value="NZ_RZTZ01000011.1"/>
</dbReference>
<dbReference type="SUPFAM" id="SSF53613">
    <property type="entry name" value="Ribokinase-like"/>
    <property type="match status" value="1"/>
</dbReference>
<gene>
    <name evidence="5" type="ORF">EM808_21240</name>
</gene>
<dbReference type="AlphaFoldDB" id="A0A3S2TS56"/>
<protein>
    <submittedName>
        <fullName evidence="5">Fructoselysine 6-kinase</fullName>
    </submittedName>
</protein>
<dbReference type="PANTHER" id="PTHR43320:SF3">
    <property type="entry name" value="CARBOHYDRATE KINASE PFKB DOMAIN-CONTAINING PROTEIN"/>
    <property type="match status" value="1"/>
</dbReference>